<gene>
    <name evidence="11" type="primary">bamA</name>
    <name evidence="11" type="ORF">ETAA1_35680</name>
</gene>
<evidence type="ECO:0000256" key="4">
    <source>
        <dbReference type="ARBA" id="ARBA00022729"/>
    </source>
</evidence>
<dbReference type="GO" id="GO:0071709">
    <property type="term" value="P:membrane assembly"/>
    <property type="evidence" value="ECO:0007669"/>
    <property type="project" value="InterPro"/>
</dbReference>
<dbReference type="PROSITE" id="PS51779">
    <property type="entry name" value="POTRA"/>
    <property type="match status" value="1"/>
</dbReference>
<evidence type="ECO:0000256" key="7">
    <source>
        <dbReference type="ARBA" id="ARBA00023237"/>
    </source>
</evidence>
<comment type="subcellular location">
    <subcellularLocation>
        <location evidence="1">Membrane</location>
    </subcellularLocation>
</comment>
<dbReference type="KEGG" id="uli:ETAA1_35680"/>
<evidence type="ECO:0000256" key="1">
    <source>
        <dbReference type="ARBA" id="ARBA00004370"/>
    </source>
</evidence>
<feature type="domain" description="POTRA" evidence="10">
    <location>
        <begin position="115"/>
        <end position="191"/>
    </location>
</feature>
<dbReference type="Gene3D" id="3.10.20.310">
    <property type="entry name" value="membrane protein fhac"/>
    <property type="match status" value="4"/>
</dbReference>
<organism evidence="11 12">
    <name type="scientific">Urbifossiella limnaea</name>
    <dbReference type="NCBI Taxonomy" id="2528023"/>
    <lineage>
        <taxon>Bacteria</taxon>
        <taxon>Pseudomonadati</taxon>
        <taxon>Planctomycetota</taxon>
        <taxon>Planctomycetia</taxon>
        <taxon>Gemmatales</taxon>
        <taxon>Gemmataceae</taxon>
        <taxon>Urbifossiella</taxon>
    </lineage>
</organism>
<dbReference type="PANTHER" id="PTHR12815">
    <property type="entry name" value="SORTING AND ASSEMBLY MACHINERY SAMM50 PROTEIN FAMILY MEMBER"/>
    <property type="match status" value="1"/>
</dbReference>
<evidence type="ECO:0000256" key="3">
    <source>
        <dbReference type="ARBA" id="ARBA00022692"/>
    </source>
</evidence>
<dbReference type="InterPro" id="IPR039910">
    <property type="entry name" value="D15-like"/>
</dbReference>
<keyword evidence="3" id="KW-0812">Transmembrane</keyword>
<dbReference type="InterPro" id="IPR034746">
    <property type="entry name" value="POTRA"/>
</dbReference>
<dbReference type="InterPro" id="IPR000184">
    <property type="entry name" value="Bac_surfAg_D15"/>
</dbReference>
<dbReference type="GO" id="GO:0009279">
    <property type="term" value="C:cell outer membrane"/>
    <property type="evidence" value="ECO:0007669"/>
    <property type="project" value="UniProtKB-UniRule"/>
</dbReference>
<dbReference type="AlphaFoldDB" id="A0A517XVQ8"/>
<accession>A0A517XVQ8</accession>
<dbReference type="PANTHER" id="PTHR12815:SF47">
    <property type="entry name" value="TRANSLOCATION AND ASSEMBLY MODULE SUBUNIT TAMA"/>
    <property type="match status" value="1"/>
</dbReference>
<keyword evidence="4 9" id="KW-0732">Signal</keyword>
<sequence precursor="true">MTACRTRRRARAALAAVAAVAALAWGQVASAQETPVGRIVSDVIPVSATRMHTPEQILGVMHTRPGRPYDETVANEDVRRLVATKWFVPGGVRLHTSLEPNGKVSVYVHLTELTGTVQEVTFDGVEHLSKEKLRTLTGVRKGDPMNPMANDLGRAAILREYREAGRAFATVQLVEGTKATDTRVAYRVVEGPVVRVSGVEFRGNDAGMTGRLRTQLATKTAVAGFMGGKFNPASIDADVKKLTEYYHGLGYLAVQIEHEVIPAPDLASVRVVYHIRENTQYMVSGHDIAGNKTFTGEQLAIATTIQDGKRYDHWNTKADAKRIEGFYGMRGHRVAVEEVQHLIPDKPGEVQVTYQVHGDRGAPTRVGNVRVVGNEITRDNVILRQLDVYPGQILQFPKLEDARMRLARLGIFDPQNPPEVLAIPNELDSDFQDVEVRVRETKTGQFMVGGGVNSNAGLNGSIILNESNFDLFRFPTSWDDFRMGRAFRGAGQSMRIEAQPGTQFGRYSATFSEPYLFDTEFGLSNSIYYYNRQFLEYNEDRVGDRLSISRRLDPIWRASFTTRVEGVNVKDVAYYAPESISKDVGWHFLLGLRAGLTRDTRDSFLFPTTGSVLDLGFEQVLGDYTFPIGTAEYTKFLSSEYLQREDGSGKHVLALRSQVQVTGSNAPVYERLYAGGFRSLRGFTFRGVGPAENGLHTGGTFSFLNTIEYQVPLLQNDKLFFVTFLDHGTVESDVSIRDYRVSAGFGFRVAVPALGPLPLAFDFAFPLNRADSDNRQMFSFYVGLFGGS</sequence>
<evidence type="ECO:0000313" key="12">
    <source>
        <dbReference type="Proteomes" id="UP000319576"/>
    </source>
</evidence>
<dbReference type="InterPro" id="IPR010827">
    <property type="entry name" value="BamA/TamA_POTRA"/>
</dbReference>
<evidence type="ECO:0000313" key="11">
    <source>
        <dbReference type="EMBL" id="QDU21598.1"/>
    </source>
</evidence>
<keyword evidence="2" id="KW-1134">Transmembrane beta strand</keyword>
<proteinExistence type="predicted"/>
<feature type="signal peptide" evidence="9">
    <location>
        <begin position="1"/>
        <end position="31"/>
    </location>
</feature>
<keyword evidence="6" id="KW-0472">Membrane</keyword>
<dbReference type="Pfam" id="PF01103">
    <property type="entry name" value="Omp85"/>
    <property type="match status" value="1"/>
</dbReference>
<evidence type="ECO:0000259" key="10">
    <source>
        <dbReference type="PROSITE" id="PS51779"/>
    </source>
</evidence>
<evidence type="ECO:0000256" key="5">
    <source>
        <dbReference type="ARBA" id="ARBA00022737"/>
    </source>
</evidence>
<name>A0A517XVQ8_9BACT</name>
<evidence type="ECO:0000256" key="9">
    <source>
        <dbReference type="SAM" id="SignalP"/>
    </source>
</evidence>
<dbReference type="Gene3D" id="2.40.160.50">
    <property type="entry name" value="membrane protein fhac: a member of the omp85/tpsb transporter family"/>
    <property type="match status" value="1"/>
</dbReference>
<evidence type="ECO:0000256" key="8">
    <source>
        <dbReference type="NCBIfam" id="TIGR03303"/>
    </source>
</evidence>
<dbReference type="EMBL" id="CP036273">
    <property type="protein sequence ID" value="QDU21598.1"/>
    <property type="molecule type" value="Genomic_DNA"/>
</dbReference>
<dbReference type="InterPro" id="IPR023707">
    <property type="entry name" value="OM_assembly_BamA"/>
</dbReference>
<evidence type="ECO:0000256" key="2">
    <source>
        <dbReference type="ARBA" id="ARBA00022452"/>
    </source>
</evidence>
<protein>
    <recommendedName>
        <fullName evidence="8">Outer membrane protein assembly factor BamA</fullName>
    </recommendedName>
</protein>
<keyword evidence="5" id="KW-0677">Repeat</keyword>
<reference evidence="11 12" key="1">
    <citation type="submission" date="2019-02" db="EMBL/GenBank/DDBJ databases">
        <title>Deep-cultivation of Planctomycetes and their phenomic and genomic characterization uncovers novel biology.</title>
        <authorList>
            <person name="Wiegand S."/>
            <person name="Jogler M."/>
            <person name="Boedeker C."/>
            <person name="Pinto D."/>
            <person name="Vollmers J."/>
            <person name="Rivas-Marin E."/>
            <person name="Kohn T."/>
            <person name="Peeters S.H."/>
            <person name="Heuer A."/>
            <person name="Rast P."/>
            <person name="Oberbeckmann S."/>
            <person name="Bunk B."/>
            <person name="Jeske O."/>
            <person name="Meyerdierks A."/>
            <person name="Storesund J.E."/>
            <person name="Kallscheuer N."/>
            <person name="Luecker S."/>
            <person name="Lage O.M."/>
            <person name="Pohl T."/>
            <person name="Merkel B.J."/>
            <person name="Hornburger P."/>
            <person name="Mueller R.-W."/>
            <person name="Bruemmer F."/>
            <person name="Labrenz M."/>
            <person name="Spormann A.M."/>
            <person name="Op den Camp H."/>
            <person name="Overmann J."/>
            <person name="Amann R."/>
            <person name="Jetten M.S.M."/>
            <person name="Mascher T."/>
            <person name="Medema M.H."/>
            <person name="Devos D.P."/>
            <person name="Kaster A.-K."/>
            <person name="Ovreas L."/>
            <person name="Rohde M."/>
            <person name="Galperin M.Y."/>
            <person name="Jogler C."/>
        </authorList>
    </citation>
    <scope>NUCLEOTIDE SEQUENCE [LARGE SCALE GENOMIC DNA]</scope>
    <source>
        <strain evidence="11 12">ETA_A1</strain>
    </source>
</reference>
<feature type="chain" id="PRO_5022028047" description="Outer membrane protein assembly factor BamA" evidence="9">
    <location>
        <begin position="32"/>
        <end position="788"/>
    </location>
</feature>
<dbReference type="NCBIfam" id="TIGR03303">
    <property type="entry name" value="OM_YaeT"/>
    <property type="match status" value="1"/>
</dbReference>
<keyword evidence="7" id="KW-0998">Cell outer membrane</keyword>
<dbReference type="RefSeq" id="WP_202920191.1">
    <property type="nucleotide sequence ID" value="NZ_CP036273.1"/>
</dbReference>
<dbReference type="Pfam" id="PF07244">
    <property type="entry name" value="POTRA"/>
    <property type="match status" value="3"/>
</dbReference>
<keyword evidence="12" id="KW-1185">Reference proteome</keyword>
<evidence type="ECO:0000256" key="6">
    <source>
        <dbReference type="ARBA" id="ARBA00023136"/>
    </source>
</evidence>
<dbReference type="Proteomes" id="UP000319576">
    <property type="component" value="Chromosome"/>
</dbReference>